<comment type="cofactor">
    <cofactor evidence="1">
        <name>Mn(2+)</name>
        <dbReference type="ChEBI" id="CHEBI:29035"/>
    </cofactor>
</comment>
<dbReference type="Pfam" id="PF00293">
    <property type="entry name" value="NUDIX"/>
    <property type="match status" value="1"/>
</dbReference>
<reference evidence="8" key="1">
    <citation type="journal article" date="2021" name="New Phytol.">
        <title>Evolutionary innovations through gain and loss of genes in the ectomycorrhizal Boletales.</title>
        <authorList>
            <person name="Wu G."/>
            <person name="Miyauchi S."/>
            <person name="Morin E."/>
            <person name="Kuo A."/>
            <person name="Drula E."/>
            <person name="Varga T."/>
            <person name="Kohler A."/>
            <person name="Feng B."/>
            <person name="Cao Y."/>
            <person name="Lipzen A."/>
            <person name="Daum C."/>
            <person name="Hundley H."/>
            <person name="Pangilinan J."/>
            <person name="Johnson J."/>
            <person name="Barry K."/>
            <person name="LaButti K."/>
            <person name="Ng V."/>
            <person name="Ahrendt S."/>
            <person name="Min B."/>
            <person name="Choi I.G."/>
            <person name="Park H."/>
            <person name="Plett J.M."/>
            <person name="Magnuson J."/>
            <person name="Spatafora J.W."/>
            <person name="Nagy L.G."/>
            <person name="Henrissat B."/>
            <person name="Grigoriev I.V."/>
            <person name="Yang Z.L."/>
            <person name="Xu J."/>
            <person name="Martin F.M."/>
        </authorList>
    </citation>
    <scope>NUCLEOTIDE SEQUENCE</scope>
    <source>
        <strain evidence="8">KKN 215</strain>
    </source>
</reference>
<dbReference type="GO" id="GO:0005739">
    <property type="term" value="C:mitochondrion"/>
    <property type="evidence" value="ECO:0007669"/>
    <property type="project" value="TreeGrafter"/>
</dbReference>
<keyword evidence="6" id="KW-0464">Manganese</keyword>
<accession>A0A8K0XP06</accession>
<comment type="caution">
    <text evidence="8">The sequence shown here is derived from an EMBL/GenBank/DDBJ whole genome shotgun (WGS) entry which is preliminary data.</text>
</comment>
<evidence type="ECO:0000256" key="1">
    <source>
        <dbReference type="ARBA" id="ARBA00001936"/>
    </source>
</evidence>
<evidence type="ECO:0000313" key="8">
    <source>
        <dbReference type="EMBL" id="KAH8099556.1"/>
    </source>
</evidence>
<dbReference type="InterPro" id="IPR039121">
    <property type="entry name" value="NUDT19"/>
</dbReference>
<dbReference type="InterPro" id="IPR015797">
    <property type="entry name" value="NUDIX_hydrolase-like_dom_sf"/>
</dbReference>
<dbReference type="PANTHER" id="PTHR12318:SF0">
    <property type="entry name" value="ACYL-COENZYME A DIPHOSPHATASE NUDT19"/>
    <property type="match status" value="1"/>
</dbReference>
<dbReference type="PANTHER" id="PTHR12318">
    <property type="entry name" value="TESTOSTERONE-REGULATED PROTEIN RP2"/>
    <property type="match status" value="1"/>
</dbReference>
<evidence type="ECO:0000256" key="2">
    <source>
        <dbReference type="ARBA" id="ARBA00001946"/>
    </source>
</evidence>
<dbReference type="GO" id="GO:0046872">
    <property type="term" value="F:metal ion binding"/>
    <property type="evidence" value="ECO:0007669"/>
    <property type="project" value="UniProtKB-KW"/>
</dbReference>
<dbReference type="AlphaFoldDB" id="A0A8K0XP06"/>
<evidence type="ECO:0000256" key="4">
    <source>
        <dbReference type="ARBA" id="ARBA00022801"/>
    </source>
</evidence>
<name>A0A8K0XP06_9AGAR</name>
<dbReference type="Proteomes" id="UP000813824">
    <property type="component" value="Unassembled WGS sequence"/>
</dbReference>
<keyword evidence="9" id="KW-1185">Reference proteome</keyword>
<evidence type="ECO:0000256" key="6">
    <source>
        <dbReference type="ARBA" id="ARBA00023211"/>
    </source>
</evidence>
<evidence type="ECO:0000313" key="9">
    <source>
        <dbReference type="Proteomes" id="UP000813824"/>
    </source>
</evidence>
<dbReference type="SUPFAM" id="SSF55811">
    <property type="entry name" value="Nudix"/>
    <property type="match status" value="1"/>
</dbReference>
<dbReference type="Gene3D" id="3.90.79.10">
    <property type="entry name" value="Nucleoside Triphosphate Pyrophosphohydrolase"/>
    <property type="match status" value="1"/>
</dbReference>
<proteinExistence type="predicted"/>
<dbReference type="EMBL" id="JAEVFJ010000019">
    <property type="protein sequence ID" value="KAH8099556.1"/>
    <property type="molecule type" value="Genomic_DNA"/>
</dbReference>
<dbReference type="PROSITE" id="PS51462">
    <property type="entry name" value="NUDIX"/>
    <property type="match status" value="1"/>
</dbReference>
<keyword evidence="5" id="KW-0460">Magnesium</keyword>
<dbReference type="GO" id="GO:0016818">
    <property type="term" value="F:hydrolase activity, acting on acid anhydrides, in phosphorus-containing anhydrides"/>
    <property type="evidence" value="ECO:0007669"/>
    <property type="project" value="InterPro"/>
</dbReference>
<protein>
    <recommendedName>
        <fullName evidence="7">Nudix hydrolase domain-containing protein</fullName>
    </recommendedName>
</protein>
<feature type="domain" description="Nudix hydrolase" evidence="7">
    <location>
        <begin position="18"/>
        <end position="211"/>
    </location>
</feature>
<organism evidence="8 9">
    <name type="scientific">Cristinia sonorae</name>
    <dbReference type="NCBI Taxonomy" id="1940300"/>
    <lineage>
        <taxon>Eukaryota</taxon>
        <taxon>Fungi</taxon>
        <taxon>Dikarya</taxon>
        <taxon>Basidiomycota</taxon>
        <taxon>Agaricomycotina</taxon>
        <taxon>Agaricomycetes</taxon>
        <taxon>Agaricomycetidae</taxon>
        <taxon>Agaricales</taxon>
        <taxon>Pleurotineae</taxon>
        <taxon>Stephanosporaceae</taxon>
        <taxon>Cristinia</taxon>
    </lineage>
</organism>
<keyword evidence="3" id="KW-0479">Metal-binding</keyword>
<gene>
    <name evidence="8" type="ORF">BXZ70DRAFT_942303</name>
</gene>
<evidence type="ECO:0000256" key="5">
    <source>
        <dbReference type="ARBA" id="ARBA00022842"/>
    </source>
</evidence>
<comment type="cofactor">
    <cofactor evidence="2">
        <name>Mg(2+)</name>
        <dbReference type="ChEBI" id="CHEBI:18420"/>
    </cofactor>
</comment>
<dbReference type="InterPro" id="IPR000086">
    <property type="entry name" value="NUDIX_hydrolase_dom"/>
</dbReference>
<dbReference type="OrthoDB" id="1695362at2759"/>
<evidence type="ECO:0000259" key="7">
    <source>
        <dbReference type="PROSITE" id="PS51462"/>
    </source>
</evidence>
<sequence>MAPHPVVLPPKLPDTPATPRPSAALIVINARNEVLLVQRHPKSRDFGSSTVFPGGNFDPKHDECLEETALRETFEETGLLLVSPMKQSDQLTKLPSRHEQDEARKDIYSHKTTFKQFLSSHGLRPAKEHLLPFSAWVTPPNYPKRFRAQFFVVFLGDVPSTSGFAEGDRQQYLLTPDTSEEISTIRFVHPSTALHEFNVEHKISFPTPQAYNIATLADILTSDCPTSEQQARIRQLSEAVYGKVTLHPLMLVGNGYKGRIVFTYEGDETRGGPVGQVHRSVDWVDDGLQFRSGVLLRNFDIFEMKQEWFEKYSPKL</sequence>
<keyword evidence="4" id="KW-0378">Hydrolase</keyword>
<evidence type="ECO:0000256" key="3">
    <source>
        <dbReference type="ARBA" id="ARBA00022723"/>
    </source>
</evidence>